<keyword evidence="2" id="KW-1185">Reference proteome</keyword>
<protein>
    <submittedName>
        <fullName evidence="1">Uncharacterized protein</fullName>
    </submittedName>
</protein>
<evidence type="ECO:0000313" key="2">
    <source>
        <dbReference type="Proteomes" id="UP000182235"/>
    </source>
</evidence>
<comment type="caution">
    <text evidence="1">The sequence shown here is derived from an EMBL/GenBank/DDBJ whole genome shotgun (WGS) entry which is preliminary data.</text>
</comment>
<gene>
    <name evidence="1" type="ORF">AJ78_02594</name>
</gene>
<accession>A0A1J9PN61</accession>
<evidence type="ECO:0000313" key="1">
    <source>
        <dbReference type="EMBL" id="OJD17306.1"/>
    </source>
</evidence>
<name>A0A1J9PN61_9EURO</name>
<dbReference type="OrthoDB" id="3443409at2759"/>
<sequence>MRCNQGVSVRPMLCFYKTLQRGSVRPRTSTSAGYLLALLLQPNDLPLTEKLESKPVEPSAMCNYFKNFYIYSSCRDPANHFFRISTDGSGGTRCDGSPHERFIVVVGQCRLCKR</sequence>
<dbReference type="Proteomes" id="UP000182235">
    <property type="component" value="Unassembled WGS sequence"/>
</dbReference>
<dbReference type="VEuPathDB" id="FungiDB:AJ78_02594"/>
<dbReference type="AlphaFoldDB" id="A0A1J9PN61"/>
<dbReference type="EMBL" id="LGRN01000072">
    <property type="protein sequence ID" value="OJD17306.1"/>
    <property type="molecule type" value="Genomic_DNA"/>
</dbReference>
<organism evidence="1 2">
    <name type="scientific">Emergomyces pasteurianus Ep9510</name>
    <dbReference type="NCBI Taxonomy" id="1447872"/>
    <lineage>
        <taxon>Eukaryota</taxon>
        <taxon>Fungi</taxon>
        <taxon>Dikarya</taxon>
        <taxon>Ascomycota</taxon>
        <taxon>Pezizomycotina</taxon>
        <taxon>Eurotiomycetes</taxon>
        <taxon>Eurotiomycetidae</taxon>
        <taxon>Onygenales</taxon>
        <taxon>Ajellomycetaceae</taxon>
        <taxon>Emergomyces</taxon>
    </lineage>
</organism>
<proteinExistence type="predicted"/>
<reference evidence="1 2" key="1">
    <citation type="submission" date="2015-07" db="EMBL/GenBank/DDBJ databases">
        <title>Emmonsia species relationships and genome sequence.</title>
        <authorList>
            <consortium name="The Broad Institute Genomics Platform"/>
            <person name="Cuomo C.A."/>
            <person name="Munoz J.F."/>
            <person name="Imamovic A."/>
            <person name="Priest M.E."/>
            <person name="Young S."/>
            <person name="Clay O.K."/>
            <person name="McEwen J.G."/>
        </authorList>
    </citation>
    <scope>NUCLEOTIDE SEQUENCE [LARGE SCALE GENOMIC DNA]</scope>
    <source>
        <strain evidence="1 2">UAMH 9510</strain>
    </source>
</reference>